<dbReference type="InterPro" id="IPR010865">
    <property type="entry name" value="DUF1499"/>
</dbReference>
<evidence type="ECO:0000313" key="1">
    <source>
        <dbReference type="EMBL" id="QEA07695.1"/>
    </source>
</evidence>
<gene>
    <name evidence="1" type="ORF">KBTEX_04056</name>
</gene>
<dbReference type="EMBL" id="MN079328">
    <property type="protein sequence ID" value="QEA07695.1"/>
    <property type="molecule type" value="Genomic_DNA"/>
</dbReference>
<dbReference type="AlphaFoldDB" id="A0A5B8RKF2"/>
<evidence type="ECO:0008006" key="2">
    <source>
        <dbReference type="Google" id="ProtNLM"/>
    </source>
</evidence>
<reference evidence="1" key="1">
    <citation type="submission" date="2019-06" db="EMBL/GenBank/DDBJ databases">
        <authorList>
            <person name="Murdoch R.W."/>
            <person name="Fathepure B."/>
        </authorList>
    </citation>
    <scope>NUCLEOTIDE SEQUENCE</scope>
</reference>
<accession>A0A5B8RKF2</accession>
<name>A0A5B8RKF2_9ZZZZ</name>
<organism evidence="1">
    <name type="scientific">uncultured organism</name>
    <dbReference type="NCBI Taxonomy" id="155900"/>
    <lineage>
        <taxon>unclassified sequences</taxon>
        <taxon>environmental samples</taxon>
    </lineage>
</organism>
<dbReference type="Pfam" id="PF07386">
    <property type="entry name" value="DUF1499"/>
    <property type="match status" value="1"/>
</dbReference>
<proteinExistence type="predicted"/>
<sequence>MTRFLGKALLVLVVLAVIAPAAAIVYSGAPLTAPPGIVTRVVFYLTDNRVSTVSGSAWPERQPMEVSSPPDQTFAAARRTVRALGWQVISMSHGGHRLSAVDRTPLLGFEDDVSLRVEAEDESGRSVVHLRSASRVGQADFGRNTARIVAFRQALRKRLDTGG</sequence>
<protein>
    <recommendedName>
        <fullName evidence="2">DUF1499 domain-containing protein</fullName>
    </recommendedName>
</protein>